<feature type="region of interest" description="Disordered" evidence="9">
    <location>
        <begin position="398"/>
        <end position="449"/>
    </location>
</feature>
<dbReference type="CDD" id="cd01840">
    <property type="entry name" value="SGNH_hydrolase_yrhL_like"/>
    <property type="match status" value="1"/>
</dbReference>
<evidence type="ECO:0000256" key="10">
    <source>
        <dbReference type="SAM" id="Phobius"/>
    </source>
</evidence>
<evidence type="ECO:0000256" key="3">
    <source>
        <dbReference type="ARBA" id="ARBA00022679"/>
    </source>
</evidence>
<evidence type="ECO:0000256" key="4">
    <source>
        <dbReference type="ARBA" id="ARBA00022692"/>
    </source>
</evidence>
<dbReference type="GO" id="GO:0005886">
    <property type="term" value="C:plasma membrane"/>
    <property type="evidence" value="ECO:0007669"/>
    <property type="project" value="UniProtKB-SubCell"/>
</dbReference>
<dbReference type="PANTHER" id="PTHR23028">
    <property type="entry name" value="ACETYLTRANSFERASE"/>
    <property type="match status" value="1"/>
</dbReference>
<evidence type="ECO:0000313" key="13">
    <source>
        <dbReference type="Proteomes" id="UP000823842"/>
    </source>
</evidence>
<dbReference type="InterPro" id="IPR002656">
    <property type="entry name" value="Acyl_transf_3_dom"/>
</dbReference>
<feature type="transmembrane region" description="Helical" evidence="10">
    <location>
        <begin position="52"/>
        <end position="69"/>
    </location>
</feature>
<evidence type="ECO:0000256" key="8">
    <source>
        <dbReference type="SAM" id="Coils"/>
    </source>
</evidence>
<dbReference type="EMBL" id="DWYZ01000043">
    <property type="protein sequence ID" value="HJB27520.1"/>
    <property type="molecule type" value="Genomic_DNA"/>
</dbReference>
<dbReference type="GO" id="GO:0016747">
    <property type="term" value="F:acyltransferase activity, transferring groups other than amino-acyl groups"/>
    <property type="evidence" value="ECO:0007669"/>
    <property type="project" value="InterPro"/>
</dbReference>
<dbReference type="InterPro" id="IPR050879">
    <property type="entry name" value="Acyltransferase_3"/>
</dbReference>
<comment type="subcellular location">
    <subcellularLocation>
        <location evidence="1">Cell membrane</location>
        <topology evidence="1">Multi-pass membrane protein</topology>
    </subcellularLocation>
</comment>
<dbReference type="Proteomes" id="UP000823842">
    <property type="component" value="Unassembled WGS sequence"/>
</dbReference>
<dbReference type="GO" id="GO:0009103">
    <property type="term" value="P:lipopolysaccharide biosynthetic process"/>
    <property type="evidence" value="ECO:0007669"/>
    <property type="project" value="TreeGrafter"/>
</dbReference>
<protein>
    <submittedName>
        <fullName evidence="12">Acyltransferase family protein</fullName>
    </submittedName>
</protein>
<dbReference type="AlphaFoldDB" id="A0A9D2LQ38"/>
<feature type="transmembrane region" description="Helical" evidence="10">
    <location>
        <begin position="140"/>
        <end position="161"/>
    </location>
</feature>
<keyword evidence="2" id="KW-1003">Cell membrane</keyword>
<keyword evidence="7 12" id="KW-0012">Acyltransferase</keyword>
<name>A0A9D2LQ38_9FIRM</name>
<dbReference type="InterPro" id="IPR036514">
    <property type="entry name" value="SGNH_hydro_sf"/>
</dbReference>
<evidence type="ECO:0000256" key="7">
    <source>
        <dbReference type="ARBA" id="ARBA00023315"/>
    </source>
</evidence>
<evidence type="ECO:0000256" key="1">
    <source>
        <dbReference type="ARBA" id="ARBA00004651"/>
    </source>
</evidence>
<accession>A0A9D2LQ38</accession>
<evidence type="ECO:0000256" key="5">
    <source>
        <dbReference type="ARBA" id="ARBA00022989"/>
    </source>
</evidence>
<feature type="transmembrane region" description="Helical" evidence="10">
    <location>
        <begin position="14"/>
        <end position="31"/>
    </location>
</feature>
<keyword evidence="4 10" id="KW-0812">Transmembrane</keyword>
<dbReference type="SUPFAM" id="SSF52266">
    <property type="entry name" value="SGNH hydrolase"/>
    <property type="match status" value="1"/>
</dbReference>
<comment type="caution">
    <text evidence="12">The sequence shown here is derived from an EMBL/GenBank/DDBJ whole genome shotgun (WGS) entry which is preliminary data.</text>
</comment>
<evidence type="ECO:0000256" key="6">
    <source>
        <dbReference type="ARBA" id="ARBA00023136"/>
    </source>
</evidence>
<dbReference type="Pfam" id="PF01757">
    <property type="entry name" value="Acyl_transf_3"/>
    <property type="match status" value="1"/>
</dbReference>
<evidence type="ECO:0000313" key="12">
    <source>
        <dbReference type="EMBL" id="HJB27520.1"/>
    </source>
</evidence>
<feature type="compositionally biased region" description="Acidic residues" evidence="9">
    <location>
        <begin position="414"/>
        <end position="449"/>
    </location>
</feature>
<evidence type="ECO:0000256" key="2">
    <source>
        <dbReference type="ARBA" id="ARBA00022475"/>
    </source>
</evidence>
<dbReference type="Gene3D" id="3.40.50.1110">
    <property type="entry name" value="SGNH hydrolase"/>
    <property type="match status" value="1"/>
</dbReference>
<proteinExistence type="predicted"/>
<keyword evidence="6 10" id="KW-0472">Membrane</keyword>
<keyword evidence="3" id="KW-0808">Transferase</keyword>
<reference evidence="12" key="2">
    <citation type="submission" date="2021-04" db="EMBL/GenBank/DDBJ databases">
        <authorList>
            <person name="Gilroy R."/>
        </authorList>
    </citation>
    <scope>NUCLEOTIDE SEQUENCE</scope>
    <source>
        <strain evidence="12">ChiSjej1B19-5720</strain>
    </source>
</reference>
<reference evidence="12" key="1">
    <citation type="journal article" date="2021" name="PeerJ">
        <title>Extensive microbial diversity within the chicken gut microbiome revealed by metagenomics and culture.</title>
        <authorList>
            <person name="Gilroy R."/>
            <person name="Ravi A."/>
            <person name="Getino M."/>
            <person name="Pursley I."/>
            <person name="Horton D.L."/>
            <person name="Alikhan N.F."/>
            <person name="Baker D."/>
            <person name="Gharbi K."/>
            <person name="Hall N."/>
            <person name="Watson M."/>
            <person name="Adriaenssens E.M."/>
            <person name="Foster-Nyarko E."/>
            <person name="Jarju S."/>
            <person name="Secka A."/>
            <person name="Antonio M."/>
            <person name="Oren A."/>
            <person name="Chaudhuri R.R."/>
            <person name="La Ragione R."/>
            <person name="Hildebrand F."/>
            <person name="Pallen M.J."/>
        </authorList>
    </citation>
    <scope>NUCLEOTIDE SEQUENCE</scope>
    <source>
        <strain evidence="12">ChiSjej1B19-5720</strain>
    </source>
</reference>
<keyword evidence="8" id="KW-0175">Coiled coil</keyword>
<organism evidence="12 13">
    <name type="scientific">Candidatus Blautia faecavium</name>
    <dbReference type="NCBI Taxonomy" id="2838487"/>
    <lineage>
        <taxon>Bacteria</taxon>
        <taxon>Bacillati</taxon>
        <taxon>Bacillota</taxon>
        <taxon>Clostridia</taxon>
        <taxon>Lachnospirales</taxon>
        <taxon>Lachnospiraceae</taxon>
        <taxon>Blautia</taxon>
    </lineage>
</organism>
<feature type="transmembrane region" description="Helical" evidence="10">
    <location>
        <begin position="173"/>
        <end position="196"/>
    </location>
</feature>
<evidence type="ECO:0000256" key="9">
    <source>
        <dbReference type="SAM" id="MobiDB-lite"/>
    </source>
</evidence>
<feature type="domain" description="Acyltransferase 3" evidence="11">
    <location>
        <begin position="16"/>
        <end position="158"/>
    </location>
</feature>
<sequence length="449" mass="51003">MSFFFNPAEDVSRVYYGTDTRIFSVLLGVFAGLKYRDARRRPLTAEKRKKSLIQFGVLSGVGCLMLVFMDGQWAGVYRFGMILFSFMACSVAGLAADHRLPVGKWLDFFPLQWLGKRSYEVYLLHYPILFLFRYTGWKGVPFFAVVVIVTLVLSVWVYELIHNGKKIWEKAEFLWMKVIYGAAVLLSVGFCVWGLYHIVTAKSADTAYQEQLQKKFEENQRALAQAEKERQEQLAKAQAEQEEKSFVTAIGDSVLLGAAHALREEMPDCVINAKESRQVTEGLEIIREMEQNKSLGDTVVIALGTNGPFTLAEGQEIINALSGREIYWVTVYGDYLQWQDEVNQNIYTLQERNPQMQIIDWASEVAYHGEWLYEDGIHPNPQGEVYYASLIADSVKDDVEENTEEAVEGNAEGNTEESVEGNMEESVEGNAEENTEESVEENTEEVIQQ</sequence>
<feature type="compositionally biased region" description="Acidic residues" evidence="9">
    <location>
        <begin position="398"/>
        <end position="407"/>
    </location>
</feature>
<gene>
    <name evidence="12" type="ORF">IAA06_01835</name>
</gene>
<dbReference type="PANTHER" id="PTHR23028:SF53">
    <property type="entry name" value="ACYL_TRANSF_3 DOMAIN-CONTAINING PROTEIN"/>
    <property type="match status" value="1"/>
</dbReference>
<feature type="coiled-coil region" evidence="8">
    <location>
        <begin position="209"/>
        <end position="244"/>
    </location>
</feature>
<feature type="transmembrane region" description="Helical" evidence="10">
    <location>
        <begin position="75"/>
        <end position="96"/>
    </location>
</feature>
<evidence type="ECO:0000259" key="11">
    <source>
        <dbReference type="Pfam" id="PF01757"/>
    </source>
</evidence>
<keyword evidence="5 10" id="KW-1133">Transmembrane helix</keyword>